<keyword evidence="2" id="KW-1133">Transmembrane helix</keyword>
<dbReference type="EMBL" id="JAVRJZ010000008">
    <property type="protein sequence ID" value="KAK2719585.1"/>
    <property type="molecule type" value="Genomic_DNA"/>
</dbReference>
<dbReference type="AlphaFoldDB" id="A0AA88I0Y1"/>
<dbReference type="Proteomes" id="UP001187531">
    <property type="component" value="Unassembled WGS sequence"/>
</dbReference>
<gene>
    <name evidence="3" type="ORF">QYM36_005152</name>
</gene>
<sequence>MTGGGFLKALVFCILMVLYGILCIAQATMETGETSRCSMIDVKEFGTQFIQKLKSDRKGALNILWEKVKEVAQKVRMPALSFEKRLKIVRLYLHLVVGSCALLYTHWGIKLVALTCLSSLFMETFYPYLGTVSAKGENNPELSEELSKESNHQNTIEANEQNK</sequence>
<comment type="caution">
    <text evidence="3">The sequence shown here is derived from an EMBL/GenBank/DDBJ whole genome shotgun (WGS) entry which is preliminary data.</text>
</comment>
<accession>A0AA88I0Y1</accession>
<evidence type="ECO:0000256" key="2">
    <source>
        <dbReference type="SAM" id="Phobius"/>
    </source>
</evidence>
<keyword evidence="2" id="KW-0472">Membrane</keyword>
<evidence type="ECO:0000313" key="3">
    <source>
        <dbReference type="EMBL" id="KAK2719585.1"/>
    </source>
</evidence>
<feature type="region of interest" description="Disordered" evidence="1">
    <location>
        <begin position="139"/>
        <end position="163"/>
    </location>
</feature>
<keyword evidence="2" id="KW-0812">Transmembrane</keyword>
<organism evidence="3 4">
    <name type="scientific">Artemia franciscana</name>
    <name type="common">Brine shrimp</name>
    <name type="synonym">Artemia sanfranciscana</name>
    <dbReference type="NCBI Taxonomy" id="6661"/>
    <lineage>
        <taxon>Eukaryota</taxon>
        <taxon>Metazoa</taxon>
        <taxon>Ecdysozoa</taxon>
        <taxon>Arthropoda</taxon>
        <taxon>Crustacea</taxon>
        <taxon>Branchiopoda</taxon>
        <taxon>Anostraca</taxon>
        <taxon>Artemiidae</taxon>
        <taxon>Artemia</taxon>
    </lineage>
</organism>
<proteinExistence type="predicted"/>
<evidence type="ECO:0000313" key="4">
    <source>
        <dbReference type="Proteomes" id="UP001187531"/>
    </source>
</evidence>
<reference evidence="3" key="1">
    <citation type="submission" date="2023-07" db="EMBL/GenBank/DDBJ databases">
        <title>Chromosome-level genome assembly of Artemia franciscana.</title>
        <authorList>
            <person name="Jo E."/>
        </authorList>
    </citation>
    <scope>NUCLEOTIDE SEQUENCE</scope>
    <source>
        <tissue evidence="3">Whole body</tissue>
    </source>
</reference>
<keyword evidence="4" id="KW-1185">Reference proteome</keyword>
<evidence type="ECO:0000256" key="1">
    <source>
        <dbReference type="SAM" id="MobiDB-lite"/>
    </source>
</evidence>
<feature type="compositionally biased region" description="Polar residues" evidence="1">
    <location>
        <begin position="152"/>
        <end position="163"/>
    </location>
</feature>
<feature type="transmembrane region" description="Helical" evidence="2">
    <location>
        <begin position="6"/>
        <end position="29"/>
    </location>
</feature>
<protein>
    <submittedName>
        <fullName evidence="3">Uncharacterized protein</fullName>
    </submittedName>
</protein>
<name>A0AA88I0Y1_ARTSF</name>